<name>A0AAE0CKP4_9ROSI</name>
<dbReference type="AlphaFoldDB" id="A0AAE0CKP4"/>
<keyword evidence="3" id="KW-1185">Reference proteome</keyword>
<protein>
    <recommendedName>
        <fullName evidence="1">DUF4371 domain-containing protein</fullName>
    </recommendedName>
</protein>
<sequence length="257" mass="29206">MCFVHHEGKKESYSLHGANMMKWENLKDPSRHIDNVMKVRSSQQVLENRLRLQTSIEAIKWLAKQACAFLGHDESNASSNRGNFLEMIKFLAIMNEDIAKVCLNNASGNSKYISPDIQKEILKILANEVRKKIREEIGSSKFYILVDEALDESNQEQMTVILRFVDCNGIIRERFFEVVGVDDTTALTLKKKLNVVLTQYGLHIANMRGQGYDGASNMRGSWNGLQALFLNDCPYAYYVHCFAYRLQLALVAASKDG</sequence>
<dbReference type="Proteomes" id="UP001280121">
    <property type="component" value="Unassembled WGS sequence"/>
</dbReference>
<dbReference type="PANTHER" id="PTHR45749">
    <property type="match status" value="1"/>
</dbReference>
<gene>
    <name evidence="2" type="ORF">Ddye_014573</name>
</gene>
<evidence type="ECO:0000259" key="1">
    <source>
        <dbReference type="Pfam" id="PF14291"/>
    </source>
</evidence>
<accession>A0AAE0CKP4</accession>
<dbReference type="Pfam" id="PF14291">
    <property type="entry name" value="DUF4371"/>
    <property type="match status" value="1"/>
</dbReference>
<proteinExistence type="predicted"/>
<comment type="caution">
    <text evidence="2">The sequence shown here is derived from an EMBL/GenBank/DDBJ whole genome shotgun (WGS) entry which is preliminary data.</text>
</comment>
<dbReference type="PANTHER" id="PTHR45749:SF26">
    <property type="entry name" value="ZINC FINGER MYM-TYPE PROTEIN 1-LIKE"/>
    <property type="match status" value="1"/>
</dbReference>
<dbReference type="EMBL" id="JANJYI010000004">
    <property type="protein sequence ID" value="KAK2654717.1"/>
    <property type="molecule type" value="Genomic_DNA"/>
</dbReference>
<feature type="domain" description="DUF4371" evidence="1">
    <location>
        <begin position="13"/>
        <end position="224"/>
    </location>
</feature>
<evidence type="ECO:0000313" key="2">
    <source>
        <dbReference type="EMBL" id="KAK2654717.1"/>
    </source>
</evidence>
<reference evidence="2" key="1">
    <citation type="journal article" date="2023" name="Plant J.">
        <title>Genome sequences and population genomics provide insights into the demographic history, inbreeding, and mutation load of two 'living fossil' tree species of Dipteronia.</title>
        <authorList>
            <person name="Feng Y."/>
            <person name="Comes H.P."/>
            <person name="Chen J."/>
            <person name="Zhu S."/>
            <person name="Lu R."/>
            <person name="Zhang X."/>
            <person name="Li P."/>
            <person name="Qiu J."/>
            <person name="Olsen K.M."/>
            <person name="Qiu Y."/>
        </authorList>
    </citation>
    <scope>NUCLEOTIDE SEQUENCE</scope>
    <source>
        <strain evidence="2">KIB01</strain>
    </source>
</reference>
<dbReference type="InterPro" id="IPR025398">
    <property type="entry name" value="DUF4371"/>
</dbReference>
<evidence type="ECO:0000313" key="3">
    <source>
        <dbReference type="Proteomes" id="UP001280121"/>
    </source>
</evidence>
<organism evidence="2 3">
    <name type="scientific">Dipteronia dyeriana</name>
    <dbReference type="NCBI Taxonomy" id="168575"/>
    <lineage>
        <taxon>Eukaryota</taxon>
        <taxon>Viridiplantae</taxon>
        <taxon>Streptophyta</taxon>
        <taxon>Embryophyta</taxon>
        <taxon>Tracheophyta</taxon>
        <taxon>Spermatophyta</taxon>
        <taxon>Magnoliopsida</taxon>
        <taxon>eudicotyledons</taxon>
        <taxon>Gunneridae</taxon>
        <taxon>Pentapetalae</taxon>
        <taxon>rosids</taxon>
        <taxon>malvids</taxon>
        <taxon>Sapindales</taxon>
        <taxon>Sapindaceae</taxon>
        <taxon>Hippocastanoideae</taxon>
        <taxon>Acereae</taxon>
        <taxon>Dipteronia</taxon>
    </lineage>
</organism>